<evidence type="ECO:0008006" key="3">
    <source>
        <dbReference type="Google" id="ProtNLM"/>
    </source>
</evidence>
<evidence type="ECO:0000313" key="2">
    <source>
        <dbReference type="Proteomes" id="UP000825679"/>
    </source>
</evidence>
<gene>
    <name evidence="1" type="ORF">K4H28_01790</name>
</gene>
<sequence>MGWLASLFGKKEKPQEEEFSTAYVMRQGKSVEADEVFLAWSSGDLERMLKATELKANLVDRHFLLQTIVALAYKQRKDDRFMQICLKYADFHLREFPDLAIPLAGEVALAGEVKGYLPRVTTFQYFATALTEVGQFEKAIEVCELALSYGLHDGTESGFEGRMARIKKKALQKKT</sequence>
<dbReference type="Proteomes" id="UP000825679">
    <property type="component" value="Chromosome"/>
</dbReference>
<keyword evidence="2" id="KW-1185">Reference proteome</keyword>
<accession>A0ABX8Z787</accession>
<proteinExistence type="predicted"/>
<dbReference type="RefSeq" id="WP_221006561.1">
    <property type="nucleotide sequence ID" value="NZ_CP081150.1"/>
</dbReference>
<dbReference type="EMBL" id="CP081150">
    <property type="protein sequence ID" value="QZA78182.1"/>
    <property type="molecule type" value="Genomic_DNA"/>
</dbReference>
<organism evidence="1 2">
    <name type="scientific">Deefgea tanakiae</name>
    <dbReference type="NCBI Taxonomy" id="2865840"/>
    <lineage>
        <taxon>Bacteria</taxon>
        <taxon>Pseudomonadati</taxon>
        <taxon>Pseudomonadota</taxon>
        <taxon>Betaproteobacteria</taxon>
        <taxon>Neisseriales</taxon>
        <taxon>Chitinibacteraceae</taxon>
        <taxon>Deefgea</taxon>
    </lineage>
</organism>
<protein>
    <recommendedName>
        <fullName evidence="3">Tetratricopeptide repeat protein</fullName>
    </recommendedName>
</protein>
<evidence type="ECO:0000313" key="1">
    <source>
        <dbReference type="EMBL" id="QZA78182.1"/>
    </source>
</evidence>
<reference evidence="1 2" key="1">
    <citation type="submission" date="2021-08" db="EMBL/GenBank/DDBJ databases">
        <title>complete genome sequencing of Deefgea sp. D25.</title>
        <authorList>
            <person name="Bae J.-W."/>
            <person name="Gim D.-H."/>
        </authorList>
    </citation>
    <scope>NUCLEOTIDE SEQUENCE [LARGE SCALE GENOMIC DNA]</scope>
    <source>
        <strain evidence="1 2">D25</strain>
    </source>
</reference>
<name>A0ABX8Z787_9NEIS</name>